<proteinExistence type="predicted"/>
<accession>F2RNU2</accession>
<dbReference type="HOGENOM" id="CLU_2185845_0_0_1"/>
<reference evidence="2" key="1">
    <citation type="journal article" date="2012" name="MBio">
        <title>Comparative genome analysis of Trichophyton rubrum and related dermatophytes reveals candidate genes involved in infection.</title>
        <authorList>
            <person name="Martinez D.A."/>
            <person name="Oliver B.G."/>
            <person name="Graeser Y."/>
            <person name="Goldberg J.M."/>
            <person name="Li W."/>
            <person name="Martinez-Rossi N.M."/>
            <person name="Monod M."/>
            <person name="Shelest E."/>
            <person name="Barton R.C."/>
            <person name="Birch E."/>
            <person name="Brakhage A.A."/>
            <person name="Chen Z."/>
            <person name="Gurr S.J."/>
            <person name="Heiman D."/>
            <person name="Heitman J."/>
            <person name="Kosti I."/>
            <person name="Rossi A."/>
            <person name="Saif S."/>
            <person name="Samalova M."/>
            <person name="Saunders C.W."/>
            <person name="Shea T."/>
            <person name="Summerbell R.C."/>
            <person name="Xu J."/>
            <person name="Young S."/>
            <person name="Zeng Q."/>
            <person name="Birren B.W."/>
            <person name="Cuomo C.A."/>
            <person name="White T.C."/>
        </authorList>
    </citation>
    <scope>NUCLEOTIDE SEQUENCE [LARGE SCALE GENOMIC DNA]</scope>
    <source>
        <strain evidence="2">CBS 112818</strain>
    </source>
</reference>
<organism evidence="1 2">
    <name type="scientific">Trichophyton tonsurans (strain CBS 112818)</name>
    <name type="common">Scalp ringworm fungus</name>
    <dbReference type="NCBI Taxonomy" id="647933"/>
    <lineage>
        <taxon>Eukaryota</taxon>
        <taxon>Fungi</taxon>
        <taxon>Dikarya</taxon>
        <taxon>Ascomycota</taxon>
        <taxon>Pezizomycotina</taxon>
        <taxon>Eurotiomycetes</taxon>
        <taxon>Eurotiomycetidae</taxon>
        <taxon>Onygenales</taxon>
        <taxon>Arthrodermataceae</taxon>
        <taxon>Trichophyton</taxon>
    </lineage>
</organism>
<keyword evidence="2" id="KW-1185">Reference proteome</keyword>
<dbReference type="Proteomes" id="UP000009172">
    <property type="component" value="Unassembled WGS sequence"/>
</dbReference>
<protein>
    <submittedName>
        <fullName evidence="1">Uncharacterized protein</fullName>
    </submittedName>
</protein>
<gene>
    <name evidence="1" type="ORF">TESG_08259</name>
</gene>
<evidence type="ECO:0000313" key="2">
    <source>
        <dbReference type="Proteomes" id="UP000009172"/>
    </source>
</evidence>
<dbReference type="AlphaFoldDB" id="F2RNU2"/>
<evidence type="ECO:0000313" key="1">
    <source>
        <dbReference type="EMBL" id="EGD92998.1"/>
    </source>
</evidence>
<name>F2RNU2_TRIT1</name>
<dbReference type="EMBL" id="GG698478">
    <property type="protein sequence ID" value="EGD92998.1"/>
    <property type="molecule type" value="Genomic_DNA"/>
</dbReference>
<sequence>MERDICGSYRWYNRPLQFYIRDLREVITISLHYEGRQNALSQFPQSMKWFSERQGLDNKFGVANNRSLFRCGVCEDLRLGPLNSLGKWDNFVLFLTMFPNTPYEKRVGN</sequence>